<organism evidence="2 3">
    <name type="scientific">Trichophyton equinum (strain ATCC MYA-4606 / CBS 127.97)</name>
    <name type="common">Horse ringworm fungus</name>
    <dbReference type="NCBI Taxonomy" id="559882"/>
    <lineage>
        <taxon>Eukaryota</taxon>
        <taxon>Fungi</taxon>
        <taxon>Dikarya</taxon>
        <taxon>Ascomycota</taxon>
        <taxon>Pezizomycotina</taxon>
        <taxon>Eurotiomycetes</taxon>
        <taxon>Eurotiomycetidae</taxon>
        <taxon>Onygenales</taxon>
        <taxon>Arthrodermataceae</taxon>
        <taxon>Trichophyton</taxon>
    </lineage>
</organism>
<feature type="region of interest" description="Disordered" evidence="1">
    <location>
        <begin position="1"/>
        <end position="96"/>
    </location>
</feature>
<name>F2Q5M9_TRIEC</name>
<dbReference type="VEuPathDB" id="FungiDB:TEQG_08849"/>
<keyword evidence="3" id="KW-1185">Reference proteome</keyword>
<dbReference type="EMBL" id="DS995806">
    <property type="protein sequence ID" value="EGE09447.1"/>
    <property type="molecule type" value="Genomic_DNA"/>
</dbReference>
<evidence type="ECO:0000313" key="3">
    <source>
        <dbReference type="Proteomes" id="UP000009169"/>
    </source>
</evidence>
<reference evidence="3" key="1">
    <citation type="journal article" date="2012" name="MBio">
        <title>Comparative genome analysis of Trichophyton rubrum and related dermatophytes reveals candidate genes involved in infection.</title>
        <authorList>
            <person name="Martinez D.A."/>
            <person name="Oliver B.G."/>
            <person name="Graeser Y."/>
            <person name="Goldberg J.M."/>
            <person name="Li W."/>
            <person name="Martinez-Rossi N.M."/>
            <person name="Monod M."/>
            <person name="Shelest E."/>
            <person name="Barton R.C."/>
            <person name="Birch E."/>
            <person name="Brakhage A.A."/>
            <person name="Chen Z."/>
            <person name="Gurr S.J."/>
            <person name="Heiman D."/>
            <person name="Heitman J."/>
            <person name="Kosti I."/>
            <person name="Rossi A."/>
            <person name="Saif S."/>
            <person name="Samalova M."/>
            <person name="Saunders C.W."/>
            <person name="Shea T."/>
            <person name="Summerbell R.C."/>
            <person name="Xu J."/>
            <person name="Young S."/>
            <person name="Zeng Q."/>
            <person name="Birren B.W."/>
            <person name="Cuomo C.A."/>
            <person name="White T.C."/>
        </authorList>
    </citation>
    <scope>NUCLEOTIDE SEQUENCE [LARGE SCALE GENOMIC DNA]</scope>
    <source>
        <strain evidence="3">ATCC MYA-4606 / CBS 127.97</strain>
    </source>
</reference>
<protein>
    <submittedName>
        <fullName evidence="2">Uncharacterized protein</fullName>
    </submittedName>
</protein>
<dbReference type="Proteomes" id="UP000009169">
    <property type="component" value="Unassembled WGS sequence"/>
</dbReference>
<evidence type="ECO:0000256" key="1">
    <source>
        <dbReference type="SAM" id="MobiDB-lite"/>
    </source>
</evidence>
<dbReference type="AlphaFoldDB" id="F2Q5M9"/>
<evidence type="ECO:0000313" key="2">
    <source>
        <dbReference type="EMBL" id="EGE09447.1"/>
    </source>
</evidence>
<dbReference type="HOGENOM" id="CLU_2028363_0_0_1"/>
<sequence>MIQTKKPTGQAADAPPSPPSSPTHERRMCVPEDEPMVMDKFLASAKPTSAGHVSPEHPHSSPATTPPSGYPIQDLPKHPHSSPSSTPPPNYSTPCIPSFVTREELKDILVEVLRARESSGTV</sequence>
<dbReference type="OrthoDB" id="4183084at2759"/>
<proteinExistence type="predicted"/>
<gene>
    <name evidence="2" type="ORF">TEQG_08849</name>
</gene>
<accession>F2Q5M9</accession>